<keyword evidence="1" id="KW-0732">Signal</keyword>
<dbReference type="InterPro" id="IPR001611">
    <property type="entry name" value="Leu-rich_rpt"/>
</dbReference>
<keyword evidence="3" id="KW-1185">Reference proteome</keyword>
<comment type="caution">
    <text evidence="2">The sequence shown here is derived from an EMBL/GenBank/DDBJ whole genome shotgun (WGS) entry which is preliminary data.</text>
</comment>
<evidence type="ECO:0000256" key="1">
    <source>
        <dbReference type="ARBA" id="ARBA00022729"/>
    </source>
</evidence>
<feature type="non-terminal residue" evidence="2">
    <location>
        <position position="1"/>
    </location>
</feature>
<dbReference type="SUPFAM" id="SSF52058">
    <property type="entry name" value="L domain-like"/>
    <property type="match status" value="1"/>
</dbReference>
<sequence length="297" mass="33751">QTVADVYILFNMLKHTSYVEISAVLLTILWQGCCDAQYWYAESYWNDRYGSKGIAYTQDDRQNGMWSDYIYLKSSYRLLDTRLYTPICTGCWCDPVKRIVTNCAGTVNLVQQSFPNVTSATFHVGTVSITILSCPDFKLIVDRTFENLTQLHTLIIQDTGIAVMPDVSRTALKFLNLAYNQIVMSSNDKAWKLPSTITHLAMMGNKMYWIPTGWISGPNLRIVSFSYNELTQLSYLMFGNVSSLVYLGLDGNKMTKLSKKSLEPLVSATKFMHLNISNNLLTFIEPEAFAQLPELRI</sequence>
<dbReference type="AlphaFoldDB" id="A0ABD3U1B4"/>
<feature type="non-terminal residue" evidence="2">
    <location>
        <position position="297"/>
    </location>
</feature>
<gene>
    <name evidence="2" type="ORF">ACJMK2_020237</name>
</gene>
<dbReference type="PANTHER" id="PTHR24373:SF275">
    <property type="entry name" value="TIR DOMAIN-CONTAINING PROTEIN"/>
    <property type="match status" value="1"/>
</dbReference>
<evidence type="ECO:0000313" key="3">
    <source>
        <dbReference type="Proteomes" id="UP001634394"/>
    </source>
</evidence>
<accession>A0ABD3U1B4</accession>
<dbReference type="Gene3D" id="3.80.10.10">
    <property type="entry name" value="Ribonuclease Inhibitor"/>
    <property type="match status" value="1"/>
</dbReference>
<reference evidence="2 3" key="1">
    <citation type="submission" date="2024-11" db="EMBL/GenBank/DDBJ databases">
        <title>Chromosome-level genome assembly of the freshwater bivalve Anodonta woodiana.</title>
        <authorList>
            <person name="Chen X."/>
        </authorList>
    </citation>
    <scope>NUCLEOTIDE SEQUENCE [LARGE SCALE GENOMIC DNA]</scope>
    <source>
        <strain evidence="2">MN2024</strain>
        <tissue evidence="2">Gills</tissue>
    </source>
</reference>
<dbReference type="PANTHER" id="PTHR24373">
    <property type="entry name" value="SLIT RELATED LEUCINE-RICH REPEAT NEURONAL PROTEIN"/>
    <property type="match status" value="1"/>
</dbReference>
<protein>
    <submittedName>
        <fullName evidence="2">Uncharacterized protein</fullName>
    </submittedName>
</protein>
<evidence type="ECO:0000313" key="2">
    <source>
        <dbReference type="EMBL" id="KAL3842197.1"/>
    </source>
</evidence>
<dbReference type="InterPro" id="IPR050328">
    <property type="entry name" value="Dev_Immune_Receptor"/>
</dbReference>
<name>A0ABD3U1B4_SINWO</name>
<proteinExistence type="predicted"/>
<dbReference type="Proteomes" id="UP001634394">
    <property type="component" value="Unassembled WGS sequence"/>
</dbReference>
<dbReference type="InterPro" id="IPR032675">
    <property type="entry name" value="LRR_dom_sf"/>
</dbReference>
<dbReference type="Pfam" id="PF00560">
    <property type="entry name" value="LRR_1"/>
    <property type="match status" value="1"/>
</dbReference>
<organism evidence="2 3">
    <name type="scientific">Sinanodonta woodiana</name>
    <name type="common">Chinese pond mussel</name>
    <name type="synonym">Anodonta woodiana</name>
    <dbReference type="NCBI Taxonomy" id="1069815"/>
    <lineage>
        <taxon>Eukaryota</taxon>
        <taxon>Metazoa</taxon>
        <taxon>Spiralia</taxon>
        <taxon>Lophotrochozoa</taxon>
        <taxon>Mollusca</taxon>
        <taxon>Bivalvia</taxon>
        <taxon>Autobranchia</taxon>
        <taxon>Heteroconchia</taxon>
        <taxon>Palaeoheterodonta</taxon>
        <taxon>Unionida</taxon>
        <taxon>Unionoidea</taxon>
        <taxon>Unionidae</taxon>
        <taxon>Unioninae</taxon>
        <taxon>Sinanodonta</taxon>
    </lineage>
</organism>
<dbReference type="EMBL" id="JBJQND010000017">
    <property type="protein sequence ID" value="KAL3842197.1"/>
    <property type="molecule type" value="Genomic_DNA"/>
</dbReference>